<sequence length="212" mass="23006">MPPPGYHSRGAACPGIPTGHGHMPYMAAPLHAHEGGVVGPRGCGCGHGHGPSPYANVHLPCGGDPYYHQYQACAPPNTKEYYMEQQMWDYNSYNGGDPSYPYPYQQYPYPQYAPAYSEAGPSHHHSGHNKSHPEYDNAMAVDDTMPVINEDANMMEGAGEESWIGVEGSANPTDAETWVRAIRAFRGLKGHSLACIKVPKKGLEGISIPVKK</sequence>
<dbReference type="AlphaFoldDB" id="A0A9P6C8M5"/>
<comment type="caution">
    <text evidence="1">The sequence shown here is derived from an EMBL/GenBank/DDBJ whole genome shotgun (WGS) entry which is preliminary data.</text>
</comment>
<gene>
    <name evidence="1" type="ORF">BDZ94DRAFT_1241748</name>
</gene>
<organism evidence="1 2">
    <name type="scientific">Collybia nuda</name>
    <dbReference type="NCBI Taxonomy" id="64659"/>
    <lineage>
        <taxon>Eukaryota</taxon>
        <taxon>Fungi</taxon>
        <taxon>Dikarya</taxon>
        <taxon>Basidiomycota</taxon>
        <taxon>Agaricomycotina</taxon>
        <taxon>Agaricomycetes</taxon>
        <taxon>Agaricomycetidae</taxon>
        <taxon>Agaricales</taxon>
        <taxon>Tricholomatineae</taxon>
        <taxon>Clitocybaceae</taxon>
        <taxon>Collybia</taxon>
    </lineage>
</organism>
<reference evidence="1" key="1">
    <citation type="submission" date="2020-11" db="EMBL/GenBank/DDBJ databases">
        <authorList>
            <consortium name="DOE Joint Genome Institute"/>
            <person name="Ahrendt S."/>
            <person name="Riley R."/>
            <person name="Andreopoulos W."/>
            <person name="Labutti K."/>
            <person name="Pangilinan J."/>
            <person name="Ruiz-Duenas F.J."/>
            <person name="Barrasa J.M."/>
            <person name="Sanchez-Garcia M."/>
            <person name="Camarero S."/>
            <person name="Miyauchi S."/>
            <person name="Serrano A."/>
            <person name="Linde D."/>
            <person name="Babiker R."/>
            <person name="Drula E."/>
            <person name="Ayuso-Fernandez I."/>
            <person name="Pacheco R."/>
            <person name="Padilla G."/>
            <person name="Ferreira P."/>
            <person name="Barriuso J."/>
            <person name="Kellner H."/>
            <person name="Castanera R."/>
            <person name="Alfaro M."/>
            <person name="Ramirez L."/>
            <person name="Pisabarro A.G."/>
            <person name="Kuo A."/>
            <person name="Tritt A."/>
            <person name="Lipzen A."/>
            <person name="He G."/>
            <person name="Yan M."/>
            <person name="Ng V."/>
            <person name="Cullen D."/>
            <person name="Martin F."/>
            <person name="Rosso M.-N."/>
            <person name="Henrissat B."/>
            <person name="Hibbett D."/>
            <person name="Martinez A.T."/>
            <person name="Grigoriev I.V."/>
        </authorList>
    </citation>
    <scope>NUCLEOTIDE SEQUENCE</scope>
    <source>
        <strain evidence="1">CBS 247.69</strain>
    </source>
</reference>
<keyword evidence="2" id="KW-1185">Reference proteome</keyword>
<dbReference type="EMBL" id="MU150453">
    <property type="protein sequence ID" value="KAF9456142.1"/>
    <property type="molecule type" value="Genomic_DNA"/>
</dbReference>
<dbReference type="Proteomes" id="UP000807353">
    <property type="component" value="Unassembled WGS sequence"/>
</dbReference>
<protein>
    <submittedName>
        <fullName evidence="1">Uncharacterized protein</fullName>
    </submittedName>
</protein>
<name>A0A9P6C8M5_9AGAR</name>
<proteinExistence type="predicted"/>
<evidence type="ECO:0000313" key="1">
    <source>
        <dbReference type="EMBL" id="KAF9456142.1"/>
    </source>
</evidence>
<accession>A0A9P6C8M5</accession>
<evidence type="ECO:0000313" key="2">
    <source>
        <dbReference type="Proteomes" id="UP000807353"/>
    </source>
</evidence>